<feature type="chain" id="PRO_5035816224" description="Secreted protein" evidence="1">
    <location>
        <begin position="21"/>
        <end position="100"/>
    </location>
</feature>
<accession>A0A8T0H548</accession>
<keyword evidence="1" id="KW-0732">Signal</keyword>
<dbReference type="Proteomes" id="UP000822688">
    <property type="component" value="Chromosome 8"/>
</dbReference>
<gene>
    <name evidence="2" type="ORF">KC19_8G197100</name>
</gene>
<evidence type="ECO:0008006" key="4">
    <source>
        <dbReference type="Google" id="ProtNLM"/>
    </source>
</evidence>
<feature type="signal peptide" evidence="1">
    <location>
        <begin position="1"/>
        <end position="20"/>
    </location>
</feature>
<evidence type="ECO:0000256" key="1">
    <source>
        <dbReference type="SAM" id="SignalP"/>
    </source>
</evidence>
<sequence length="100" mass="10561">MCSTFFTGALLVWTFTITNTCTTGGCSTLTSTGPMAPHCPVCTSTSSPPTPLLPDLNNSLPSWKVTLSCAMLRSTNSTEKLLLLLFPSPTTDSTDATLEL</sequence>
<dbReference type="EMBL" id="CM026429">
    <property type="protein sequence ID" value="KAG0565524.1"/>
    <property type="molecule type" value="Genomic_DNA"/>
</dbReference>
<proteinExistence type="predicted"/>
<keyword evidence="3" id="KW-1185">Reference proteome</keyword>
<dbReference type="AlphaFoldDB" id="A0A8T0H548"/>
<comment type="caution">
    <text evidence="2">The sequence shown here is derived from an EMBL/GenBank/DDBJ whole genome shotgun (WGS) entry which is preliminary data.</text>
</comment>
<evidence type="ECO:0000313" key="2">
    <source>
        <dbReference type="EMBL" id="KAG0565524.1"/>
    </source>
</evidence>
<protein>
    <recommendedName>
        <fullName evidence="4">Secreted protein</fullName>
    </recommendedName>
</protein>
<organism evidence="2 3">
    <name type="scientific">Ceratodon purpureus</name>
    <name type="common">Fire moss</name>
    <name type="synonym">Dicranum purpureum</name>
    <dbReference type="NCBI Taxonomy" id="3225"/>
    <lineage>
        <taxon>Eukaryota</taxon>
        <taxon>Viridiplantae</taxon>
        <taxon>Streptophyta</taxon>
        <taxon>Embryophyta</taxon>
        <taxon>Bryophyta</taxon>
        <taxon>Bryophytina</taxon>
        <taxon>Bryopsida</taxon>
        <taxon>Dicranidae</taxon>
        <taxon>Pseudoditrichales</taxon>
        <taxon>Ditrichaceae</taxon>
        <taxon>Ceratodon</taxon>
    </lineage>
</organism>
<reference evidence="2" key="1">
    <citation type="submission" date="2020-06" db="EMBL/GenBank/DDBJ databases">
        <title>WGS assembly of Ceratodon purpureus strain R40.</title>
        <authorList>
            <person name="Carey S.B."/>
            <person name="Jenkins J."/>
            <person name="Shu S."/>
            <person name="Lovell J.T."/>
            <person name="Sreedasyam A."/>
            <person name="Maumus F."/>
            <person name="Tiley G.P."/>
            <person name="Fernandez-Pozo N."/>
            <person name="Barry K."/>
            <person name="Chen C."/>
            <person name="Wang M."/>
            <person name="Lipzen A."/>
            <person name="Daum C."/>
            <person name="Saski C.A."/>
            <person name="Payton A.C."/>
            <person name="Mcbreen J.C."/>
            <person name="Conrad R.E."/>
            <person name="Kollar L.M."/>
            <person name="Olsson S."/>
            <person name="Huttunen S."/>
            <person name="Landis J.B."/>
            <person name="Wickett N.J."/>
            <person name="Johnson M.G."/>
            <person name="Rensing S.A."/>
            <person name="Grimwood J."/>
            <person name="Schmutz J."/>
            <person name="Mcdaniel S.F."/>
        </authorList>
    </citation>
    <scope>NUCLEOTIDE SEQUENCE</scope>
    <source>
        <strain evidence="2">R40</strain>
    </source>
</reference>
<evidence type="ECO:0000313" key="3">
    <source>
        <dbReference type="Proteomes" id="UP000822688"/>
    </source>
</evidence>
<name>A0A8T0H548_CERPU</name>